<evidence type="ECO:0000313" key="8">
    <source>
        <dbReference type="EMBL" id="TWT96666.1"/>
    </source>
</evidence>
<keyword evidence="4" id="KW-0694">RNA-binding</keyword>
<dbReference type="InterPro" id="IPR030878">
    <property type="entry name" value="Ribosomal_uL15"/>
</dbReference>
<dbReference type="GO" id="GO:0022625">
    <property type="term" value="C:cytosolic large ribosomal subunit"/>
    <property type="evidence" value="ECO:0007669"/>
    <property type="project" value="TreeGrafter"/>
</dbReference>
<dbReference type="InterPro" id="IPR036227">
    <property type="entry name" value="Ribosomal_uL15/eL18_sf"/>
</dbReference>
<feature type="domain" description="Large ribosomal subunit protein uL15/eL18" evidence="7">
    <location>
        <begin position="76"/>
        <end position="144"/>
    </location>
</feature>
<dbReference type="RefSeq" id="WP_146445186.1">
    <property type="nucleotide sequence ID" value="NZ_SJPR01000003.1"/>
</dbReference>
<dbReference type="Gene3D" id="3.100.10.10">
    <property type="match status" value="1"/>
</dbReference>
<dbReference type="Proteomes" id="UP000317421">
    <property type="component" value="Unassembled WGS sequence"/>
</dbReference>
<dbReference type="NCBIfam" id="TIGR01071">
    <property type="entry name" value="rplO_bact"/>
    <property type="match status" value="1"/>
</dbReference>
<dbReference type="PANTHER" id="PTHR12934:SF11">
    <property type="entry name" value="LARGE RIBOSOMAL SUBUNIT PROTEIN UL15M"/>
    <property type="match status" value="1"/>
</dbReference>
<dbReference type="Pfam" id="PF00828">
    <property type="entry name" value="Ribosomal_L27A"/>
    <property type="match status" value="1"/>
</dbReference>
<evidence type="ECO:0000259" key="7">
    <source>
        <dbReference type="Pfam" id="PF00828"/>
    </source>
</evidence>
<keyword evidence="9" id="KW-1185">Reference proteome</keyword>
<proteinExistence type="inferred from homology"/>
<accession>A0A5C6AB49</accession>
<dbReference type="OrthoDB" id="9810293at2"/>
<comment type="function">
    <text evidence="4">Binds to the 23S rRNA.</text>
</comment>
<dbReference type="HAMAP" id="MF_01341">
    <property type="entry name" value="Ribosomal_uL15"/>
    <property type="match status" value="1"/>
</dbReference>
<dbReference type="EMBL" id="SJPR01000003">
    <property type="protein sequence ID" value="TWT96666.1"/>
    <property type="molecule type" value="Genomic_DNA"/>
</dbReference>
<comment type="subunit">
    <text evidence="4">Part of the 50S ribosomal subunit.</text>
</comment>
<dbReference type="GO" id="GO:0003735">
    <property type="term" value="F:structural constituent of ribosome"/>
    <property type="evidence" value="ECO:0007669"/>
    <property type="project" value="InterPro"/>
</dbReference>
<evidence type="ECO:0000313" key="9">
    <source>
        <dbReference type="Proteomes" id="UP000317421"/>
    </source>
</evidence>
<evidence type="ECO:0000256" key="5">
    <source>
        <dbReference type="RuleBase" id="RU003888"/>
    </source>
</evidence>
<evidence type="ECO:0000256" key="4">
    <source>
        <dbReference type="HAMAP-Rule" id="MF_01341"/>
    </source>
</evidence>
<dbReference type="PANTHER" id="PTHR12934">
    <property type="entry name" value="50S RIBOSOMAL PROTEIN L15"/>
    <property type="match status" value="1"/>
</dbReference>
<keyword evidence="4" id="KW-0699">rRNA-binding</keyword>
<dbReference type="GO" id="GO:0019843">
    <property type="term" value="F:rRNA binding"/>
    <property type="evidence" value="ECO:0007669"/>
    <property type="project" value="UniProtKB-UniRule"/>
</dbReference>
<organism evidence="8 9">
    <name type="scientific">Botrimarina colliarenosi</name>
    <dbReference type="NCBI Taxonomy" id="2528001"/>
    <lineage>
        <taxon>Bacteria</taxon>
        <taxon>Pseudomonadati</taxon>
        <taxon>Planctomycetota</taxon>
        <taxon>Planctomycetia</taxon>
        <taxon>Pirellulales</taxon>
        <taxon>Lacipirellulaceae</taxon>
        <taxon>Botrimarina</taxon>
    </lineage>
</organism>
<evidence type="ECO:0000256" key="3">
    <source>
        <dbReference type="ARBA" id="ARBA00023274"/>
    </source>
</evidence>
<feature type="compositionally biased region" description="Basic residues" evidence="6">
    <location>
        <begin position="9"/>
        <end position="20"/>
    </location>
</feature>
<reference evidence="8 9" key="1">
    <citation type="submission" date="2019-02" db="EMBL/GenBank/DDBJ databases">
        <title>Deep-cultivation of Planctomycetes and their phenomic and genomic characterization uncovers novel biology.</title>
        <authorList>
            <person name="Wiegand S."/>
            <person name="Jogler M."/>
            <person name="Boedeker C."/>
            <person name="Pinto D."/>
            <person name="Vollmers J."/>
            <person name="Rivas-Marin E."/>
            <person name="Kohn T."/>
            <person name="Peeters S.H."/>
            <person name="Heuer A."/>
            <person name="Rast P."/>
            <person name="Oberbeckmann S."/>
            <person name="Bunk B."/>
            <person name="Jeske O."/>
            <person name="Meyerdierks A."/>
            <person name="Storesund J.E."/>
            <person name="Kallscheuer N."/>
            <person name="Luecker S."/>
            <person name="Lage O.M."/>
            <person name="Pohl T."/>
            <person name="Merkel B.J."/>
            <person name="Hornburger P."/>
            <person name="Mueller R.-W."/>
            <person name="Bruemmer F."/>
            <person name="Labrenz M."/>
            <person name="Spormann A.M."/>
            <person name="Op Den Camp H."/>
            <person name="Overmann J."/>
            <person name="Amann R."/>
            <person name="Jetten M.S.M."/>
            <person name="Mascher T."/>
            <person name="Medema M.H."/>
            <person name="Devos D.P."/>
            <person name="Kaster A.-K."/>
            <person name="Ovreas L."/>
            <person name="Rohde M."/>
            <person name="Galperin M.Y."/>
            <person name="Jogler C."/>
        </authorList>
    </citation>
    <scope>NUCLEOTIDE SEQUENCE [LARGE SCALE GENOMIC DNA]</scope>
    <source>
        <strain evidence="8 9">Pla108</strain>
    </source>
</reference>
<name>A0A5C6AB49_9BACT</name>
<dbReference type="SUPFAM" id="SSF52080">
    <property type="entry name" value="Ribosomal proteins L15p and L18e"/>
    <property type="match status" value="1"/>
</dbReference>
<keyword evidence="3 4" id="KW-0687">Ribonucleoprotein</keyword>
<dbReference type="GO" id="GO:0006412">
    <property type="term" value="P:translation"/>
    <property type="evidence" value="ECO:0007669"/>
    <property type="project" value="UniProtKB-UniRule"/>
</dbReference>
<feature type="compositionally biased region" description="Gly residues" evidence="6">
    <location>
        <begin position="21"/>
        <end position="35"/>
    </location>
</feature>
<dbReference type="InterPro" id="IPR021131">
    <property type="entry name" value="Ribosomal_uL15/eL18"/>
</dbReference>
<gene>
    <name evidence="4 8" type="primary">rplO</name>
    <name evidence="8" type="ORF">Pla108_24400</name>
</gene>
<dbReference type="InterPro" id="IPR005749">
    <property type="entry name" value="Ribosomal_uL15_bac-type"/>
</dbReference>
<protein>
    <recommendedName>
        <fullName evidence="4">Large ribosomal subunit protein uL15</fullName>
    </recommendedName>
</protein>
<comment type="similarity">
    <text evidence="1 4 5">Belongs to the universal ribosomal protein uL15 family.</text>
</comment>
<dbReference type="PROSITE" id="PS00475">
    <property type="entry name" value="RIBOSOMAL_L15"/>
    <property type="match status" value="1"/>
</dbReference>
<evidence type="ECO:0000256" key="1">
    <source>
        <dbReference type="ARBA" id="ARBA00007320"/>
    </source>
</evidence>
<comment type="caution">
    <text evidence="8">The sequence shown here is derived from an EMBL/GenBank/DDBJ whole genome shotgun (WGS) entry which is preliminary data.</text>
</comment>
<feature type="region of interest" description="Disordered" evidence="6">
    <location>
        <begin position="1"/>
        <end position="56"/>
    </location>
</feature>
<sequence>MILNEVHRGIQKNRKRKRIGRGPGSGHGKTSGRGHNGANSRAGSSPHAMFSGGTTPMWQRIPKRGFNNKWAKTVVVVNLGEIDAAFDAGAEVTIEALVAKNVAKGRFDELKVLGDGELTKKLKINAHRFSKSAAEKIQQAGGEMVVVPGPIPVIVKQREKRAAKKAAAAKA</sequence>
<dbReference type="AlphaFoldDB" id="A0A5C6AB49"/>
<dbReference type="InterPro" id="IPR001196">
    <property type="entry name" value="Ribosomal_uL15_CS"/>
</dbReference>
<evidence type="ECO:0000256" key="2">
    <source>
        <dbReference type="ARBA" id="ARBA00022980"/>
    </source>
</evidence>
<keyword evidence="2 4" id="KW-0689">Ribosomal protein</keyword>
<evidence type="ECO:0000256" key="6">
    <source>
        <dbReference type="SAM" id="MobiDB-lite"/>
    </source>
</evidence>